<accession>A0A4Z2FYX2</accession>
<name>A0A4Z2FYX2_9TELE</name>
<reference evidence="2 3" key="1">
    <citation type="submission" date="2019-03" db="EMBL/GenBank/DDBJ databases">
        <title>First draft genome of Liparis tanakae, snailfish: a comprehensive survey of snailfish specific genes.</title>
        <authorList>
            <person name="Kim W."/>
            <person name="Song I."/>
            <person name="Jeong J.-H."/>
            <person name="Kim D."/>
            <person name="Kim S."/>
            <person name="Ryu S."/>
            <person name="Song J.Y."/>
            <person name="Lee S.K."/>
        </authorList>
    </citation>
    <scope>NUCLEOTIDE SEQUENCE [LARGE SCALE GENOMIC DNA]</scope>
    <source>
        <tissue evidence="2">Muscle</tissue>
    </source>
</reference>
<proteinExistence type="predicted"/>
<protein>
    <submittedName>
        <fullName evidence="2">Uncharacterized protein</fullName>
    </submittedName>
</protein>
<comment type="caution">
    <text evidence="2">The sequence shown here is derived from an EMBL/GenBank/DDBJ whole genome shotgun (WGS) entry which is preliminary data.</text>
</comment>
<gene>
    <name evidence="2" type="ORF">EYF80_044268</name>
</gene>
<feature type="region of interest" description="Disordered" evidence="1">
    <location>
        <begin position="1"/>
        <end position="52"/>
    </location>
</feature>
<dbReference type="AlphaFoldDB" id="A0A4Z2FYX2"/>
<keyword evidence="3" id="KW-1185">Reference proteome</keyword>
<organism evidence="2 3">
    <name type="scientific">Liparis tanakae</name>
    <name type="common">Tanaka's snailfish</name>
    <dbReference type="NCBI Taxonomy" id="230148"/>
    <lineage>
        <taxon>Eukaryota</taxon>
        <taxon>Metazoa</taxon>
        <taxon>Chordata</taxon>
        <taxon>Craniata</taxon>
        <taxon>Vertebrata</taxon>
        <taxon>Euteleostomi</taxon>
        <taxon>Actinopterygii</taxon>
        <taxon>Neopterygii</taxon>
        <taxon>Teleostei</taxon>
        <taxon>Neoteleostei</taxon>
        <taxon>Acanthomorphata</taxon>
        <taxon>Eupercaria</taxon>
        <taxon>Perciformes</taxon>
        <taxon>Cottioidei</taxon>
        <taxon>Cottales</taxon>
        <taxon>Liparidae</taxon>
        <taxon>Liparis</taxon>
    </lineage>
</organism>
<dbReference type="Proteomes" id="UP000314294">
    <property type="component" value="Unassembled WGS sequence"/>
</dbReference>
<evidence type="ECO:0000256" key="1">
    <source>
        <dbReference type="SAM" id="MobiDB-lite"/>
    </source>
</evidence>
<feature type="compositionally biased region" description="Low complexity" evidence="1">
    <location>
        <begin position="22"/>
        <end position="38"/>
    </location>
</feature>
<evidence type="ECO:0000313" key="3">
    <source>
        <dbReference type="Proteomes" id="UP000314294"/>
    </source>
</evidence>
<sequence length="77" mass="8043">METLVASTGRPTGRPTGRHTGRPTGRPTGRNRGLRGTTVPEDSTEGRSPPAPVCCRINSGLLFPPSVTLLLNTPGHA</sequence>
<evidence type="ECO:0000313" key="2">
    <source>
        <dbReference type="EMBL" id="TNN45542.1"/>
    </source>
</evidence>
<dbReference type="EMBL" id="SRLO01000841">
    <property type="protein sequence ID" value="TNN45542.1"/>
    <property type="molecule type" value="Genomic_DNA"/>
</dbReference>